<dbReference type="Gene3D" id="3.90.400.10">
    <property type="entry name" value="Oligo-1,6-glucosidase, Domain 2"/>
    <property type="match status" value="1"/>
</dbReference>
<name>A0A7X0TA64_LISWE</name>
<evidence type="ECO:0000313" key="6">
    <source>
        <dbReference type="Proteomes" id="UP000522007"/>
    </source>
</evidence>
<gene>
    <name evidence="5" type="ORF">HB853_09220</name>
</gene>
<protein>
    <submittedName>
        <fullName evidence="5">Glucohydrolase</fullName>
    </submittedName>
</protein>
<evidence type="ECO:0000313" key="5">
    <source>
        <dbReference type="EMBL" id="MBC1323124.1"/>
    </source>
</evidence>
<dbReference type="SUPFAM" id="SSF51445">
    <property type="entry name" value="(Trans)glycosidases"/>
    <property type="match status" value="1"/>
</dbReference>
<feature type="domain" description="Glycosyl hydrolase family 13 catalytic" evidence="4">
    <location>
        <begin position="11"/>
        <end position="394"/>
    </location>
</feature>
<organism evidence="5 6">
    <name type="scientific">Listeria welshimeri</name>
    <dbReference type="NCBI Taxonomy" id="1643"/>
    <lineage>
        <taxon>Bacteria</taxon>
        <taxon>Bacillati</taxon>
        <taxon>Bacillota</taxon>
        <taxon>Bacilli</taxon>
        <taxon>Bacillales</taxon>
        <taxon>Listeriaceae</taxon>
        <taxon>Listeria</taxon>
    </lineage>
</organism>
<dbReference type="GO" id="GO:0009313">
    <property type="term" value="P:oligosaccharide catabolic process"/>
    <property type="evidence" value="ECO:0007669"/>
    <property type="project" value="TreeGrafter"/>
</dbReference>
<dbReference type="InterPro" id="IPR006047">
    <property type="entry name" value="GH13_cat_dom"/>
</dbReference>
<dbReference type="GO" id="GO:0004556">
    <property type="term" value="F:alpha-amylase activity"/>
    <property type="evidence" value="ECO:0007669"/>
    <property type="project" value="TreeGrafter"/>
</dbReference>
<dbReference type="EMBL" id="JAAROP010000009">
    <property type="protein sequence ID" value="MBC1323124.1"/>
    <property type="molecule type" value="Genomic_DNA"/>
</dbReference>
<dbReference type="SMART" id="SM00642">
    <property type="entry name" value="Aamy"/>
    <property type="match status" value="1"/>
</dbReference>
<dbReference type="Gene3D" id="3.20.20.80">
    <property type="entry name" value="Glycosidases"/>
    <property type="match status" value="1"/>
</dbReference>
<dbReference type="PANTHER" id="PTHR10357:SF179">
    <property type="entry name" value="NEUTRAL AND BASIC AMINO ACID TRANSPORT PROTEIN RBAT"/>
    <property type="match status" value="1"/>
</dbReference>
<keyword evidence="3" id="KW-0326">Glycosidase</keyword>
<dbReference type="Proteomes" id="UP000522007">
    <property type="component" value="Unassembled WGS sequence"/>
</dbReference>
<dbReference type="Pfam" id="PF00128">
    <property type="entry name" value="Alpha-amylase"/>
    <property type="match status" value="1"/>
</dbReference>
<keyword evidence="2 5" id="KW-0378">Hydrolase</keyword>
<dbReference type="AlphaFoldDB" id="A0A7X0TA64"/>
<dbReference type="InterPro" id="IPR045857">
    <property type="entry name" value="O16G_dom_2"/>
</dbReference>
<evidence type="ECO:0000256" key="1">
    <source>
        <dbReference type="ARBA" id="ARBA00008061"/>
    </source>
</evidence>
<sequence length="510" mass="58696">MEFWRGSVFYEIYMKSFQDSNGDGLGDFVGLTSRLDYLADLGVDGIWLTPFYPSPQVDNGYDVSDYCEINPDYGNMTDFREFMKAADERGIKVIIDLVLNHSSTEHVWFKESRKNKTNSKRDYYIWREKPNNWESFFGGSAWELDELTGEYYYHSFAKEQADLNWSNQAVRAEIEQILAFWLNEGVAGFRLDVINNLTLVLEFPDNPVVDGEMEHVYDRNQQGLEQALEDIASFCRKEREVFLVGEISSDKLPEIAKYSSEKMLDVTFNFNFGSVEQIDAKSVFTSLNEMETALNEGQWPTLFFGSHDMSRFLTRLADGNLSKTKLLAFLMLTAKGVPFIYYGEEVGLPDLPFSSVKEMRDIQGTNAYYQALKTGSNEEDVLKIAIGKTRDKARGPMVFPDKRPFTLDEPWIKMASLKEEEALSMWQFYKTLLAFRKAHDFKEKEYAFLRLDGEILSYQRGEFLFLLHFGEGKVLYPLSGQKQLVFGEADMLETGIRLGAYTGIALRVED</sequence>
<evidence type="ECO:0000256" key="3">
    <source>
        <dbReference type="ARBA" id="ARBA00023295"/>
    </source>
</evidence>
<proteinExistence type="inferred from homology"/>
<dbReference type="FunFam" id="3.90.400.10:FF:000002">
    <property type="entry name" value="Sucrose isomerase"/>
    <property type="match status" value="1"/>
</dbReference>
<comment type="similarity">
    <text evidence="1">Belongs to the glycosyl hydrolase 13 family.</text>
</comment>
<accession>A0A7X0TA64</accession>
<dbReference type="InterPro" id="IPR017853">
    <property type="entry name" value="GH"/>
</dbReference>
<evidence type="ECO:0000256" key="2">
    <source>
        <dbReference type="ARBA" id="ARBA00022801"/>
    </source>
</evidence>
<dbReference type="PANTHER" id="PTHR10357">
    <property type="entry name" value="ALPHA-AMYLASE FAMILY MEMBER"/>
    <property type="match status" value="1"/>
</dbReference>
<reference evidence="5 6" key="1">
    <citation type="submission" date="2020-03" db="EMBL/GenBank/DDBJ databases">
        <title>Soil Listeria distribution.</title>
        <authorList>
            <person name="Liao J."/>
            <person name="Wiedmann M."/>
        </authorList>
    </citation>
    <scope>NUCLEOTIDE SEQUENCE [LARGE SCALE GENOMIC DNA]</scope>
    <source>
        <strain evidence="5 6">FSL L7-1829</strain>
    </source>
</reference>
<evidence type="ECO:0000259" key="4">
    <source>
        <dbReference type="SMART" id="SM00642"/>
    </source>
</evidence>
<comment type="caution">
    <text evidence="5">The sequence shown here is derived from an EMBL/GenBank/DDBJ whole genome shotgun (WGS) entry which is preliminary data.</text>
</comment>